<dbReference type="SUPFAM" id="SSF54534">
    <property type="entry name" value="FKBP-like"/>
    <property type="match status" value="1"/>
</dbReference>
<dbReference type="PROSITE" id="PS50198">
    <property type="entry name" value="PPIC_PPIASE_2"/>
    <property type="match status" value="1"/>
</dbReference>
<dbReference type="EMBL" id="JAPMOU010000013">
    <property type="protein sequence ID" value="MDE1462693.1"/>
    <property type="molecule type" value="Genomic_DNA"/>
</dbReference>
<sequence>MKAVVVGLVSASLLLAGCQEKEQVVAKVADEKISKTQFEAYLKHKHIPTTAEKRVGAALEQYLEREALAKAIEDSQFLDNELTAAELNEFRKQMLISRYFEKYLNQAVSEDALHNYYAGNPDQFQSKRVNVAHILLRVRPKMSEQEIGVVKTKAYEAYSKLRANEDFSELAKTYSEDRLSAEKNGELGWIKEGAIDSEFSKVAFSLEEGEFSKPIRTPFGFHIIKQLQAPQVVKRPFEAVKGDIRYQLRAQAKQAEYEKLLKQVKVEKIASSKG</sequence>
<dbReference type="Pfam" id="PF00639">
    <property type="entry name" value="Rotamase"/>
    <property type="match status" value="1"/>
</dbReference>
<organism evidence="4 5">
    <name type="scientific">Spartinivicinus poritis</name>
    <dbReference type="NCBI Taxonomy" id="2994640"/>
    <lineage>
        <taxon>Bacteria</taxon>
        <taxon>Pseudomonadati</taxon>
        <taxon>Pseudomonadota</taxon>
        <taxon>Gammaproteobacteria</taxon>
        <taxon>Oceanospirillales</taxon>
        <taxon>Zooshikellaceae</taxon>
        <taxon>Spartinivicinus</taxon>
    </lineage>
</organism>
<dbReference type="PANTHER" id="PTHR47637">
    <property type="entry name" value="CHAPERONE SURA"/>
    <property type="match status" value="1"/>
</dbReference>
<gene>
    <name evidence="4" type="ORF">ORQ98_12005</name>
</gene>
<name>A0ABT5U8I4_9GAMM</name>
<keyword evidence="2" id="KW-0697">Rotamase</keyword>
<dbReference type="InterPro" id="IPR050280">
    <property type="entry name" value="OMP_Chaperone_SurA"/>
</dbReference>
<dbReference type="EC" id="5.2.1.8" evidence="4"/>
<keyword evidence="2 4" id="KW-0413">Isomerase</keyword>
<dbReference type="PROSITE" id="PS51257">
    <property type="entry name" value="PROKAR_LIPOPROTEIN"/>
    <property type="match status" value="1"/>
</dbReference>
<dbReference type="SUPFAM" id="SSF109998">
    <property type="entry name" value="Triger factor/SurA peptide-binding domain-like"/>
    <property type="match status" value="1"/>
</dbReference>
<dbReference type="InterPro" id="IPR046357">
    <property type="entry name" value="PPIase_dom_sf"/>
</dbReference>
<reference evidence="4 5" key="1">
    <citation type="submission" date="2022-11" db="EMBL/GenBank/DDBJ databases">
        <title>Spartinivicinus poritis sp. nov., isolated from scleractinian coral Porites lutea.</title>
        <authorList>
            <person name="Zhang G."/>
            <person name="Cai L."/>
            <person name="Wei Q."/>
        </authorList>
    </citation>
    <scope>NUCLEOTIDE SEQUENCE [LARGE SCALE GENOMIC DNA]</scope>
    <source>
        <strain evidence="4 5">A2-2</strain>
    </source>
</reference>
<keyword evidence="1" id="KW-0732">Signal</keyword>
<dbReference type="PANTHER" id="PTHR47637:SF1">
    <property type="entry name" value="CHAPERONE SURA"/>
    <property type="match status" value="1"/>
</dbReference>
<feature type="domain" description="PpiC" evidence="3">
    <location>
        <begin position="126"/>
        <end position="228"/>
    </location>
</feature>
<dbReference type="InterPro" id="IPR000297">
    <property type="entry name" value="PPIase_PpiC"/>
</dbReference>
<protein>
    <submittedName>
        <fullName evidence="4">Peptidylprolyl isomerase</fullName>
        <ecNumber evidence="4">5.2.1.8</ecNumber>
    </submittedName>
</protein>
<dbReference type="Proteomes" id="UP001528823">
    <property type="component" value="Unassembled WGS sequence"/>
</dbReference>
<accession>A0ABT5U8I4</accession>
<dbReference type="GO" id="GO:0003755">
    <property type="term" value="F:peptidyl-prolyl cis-trans isomerase activity"/>
    <property type="evidence" value="ECO:0007669"/>
    <property type="project" value="UniProtKB-EC"/>
</dbReference>
<evidence type="ECO:0000313" key="5">
    <source>
        <dbReference type="Proteomes" id="UP001528823"/>
    </source>
</evidence>
<dbReference type="Gene3D" id="3.10.50.40">
    <property type="match status" value="1"/>
</dbReference>
<evidence type="ECO:0000313" key="4">
    <source>
        <dbReference type="EMBL" id="MDE1462693.1"/>
    </source>
</evidence>
<evidence type="ECO:0000256" key="2">
    <source>
        <dbReference type="PROSITE-ProRule" id="PRU00278"/>
    </source>
</evidence>
<dbReference type="InterPro" id="IPR027304">
    <property type="entry name" value="Trigger_fact/SurA_dom_sf"/>
</dbReference>
<evidence type="ECO:0000256" key="1">
    <source>
        <dbReference type="ARBA" id="ARBA00022729"/>
    </source>
</evidence>
<keyword evidence="5" id="KW-1185">Reference proteome</keyword>
<proteinExistence type="predicted"/>
<evidence type="ECO:0000259" key="3">
    <source>
        <dbReference type="PROSITE" id="PS50198"/>
    </source>
</evidence>
<comment type="caution">
    <text evidence="4">The sequence shown here is derived from an EMBL/GenBank/DDBJ whole genome shotgun (WGS) entry which is preliminary data.</text>
</comment>
<dbReference type="RefSeq" id="WP_274689047.1">
    <property type="nucleotide sequence ID" value="NZ_JAPMOU010000013.1"/>
</dbReference>